<name>A0ABR4ABM3_9LECA</name>
<feature type="compositionally biased region" description="Basic and acidic residues" evidence="1">
    <location>
        <begin position="74"/>
        <end position="84"/>
    </location>
</feature>
<comment type="caution">
    <text evidence="2">The sequence shown here is derived from an EMBL/GenBank/DDBJ whole genome shotgun (WGS) entry which is preliminary data.</text>
</comment>
<accession>A0ABR4ABM3</accession>
<reference evidence="2 3" key="1">
    <citation type="submission" date="2024-09" db="EMBL/GenBank/DDBJ databases">
        <title>Rethinking Asexuality: The Enigmatic Case of Functional Sexual Genes in Lepraria (Stereocaulaceae).</title>
        <authorList>
            <person name="Doellman M."/>
            <person name="Sun Y."/>
            <person name="Barcenas-Pena A."/>
            <person name="Lumbsch H.T."/>
            <person name="Grewe F."/>
        </authorList>
    </citation>
    <scope>NUCLEOTIDE SEQUENCE [LARGE SCALE GENOMIC DNA]</scope>
    <source>
        <strain evidence="2 3">Grewe 0041</strain>
    </source>
</reference>
<dbReference type="EMBL" id="JBHFEH010000276">
    <property type="protein sequence ID" value="KAL2043272.1"/>
    <property type="molecule type" value="Genomic_DNA"/>
</dbReference>
<gene>
    <name evidence="2" type="ORF">ABVK25_012565</name>
</gene>
<evidence type="ECO:0000313" key="3">
    <source>
        <dbReference type="Proteomes" id="UP001590951"/>
    </source>
</evidence>
<proteinExistence type="predicted"/>
<evidence type="ECO:0000313" key="2">
    <source>
        <dbReference type="EMBL" id="KAL2043272.1"/>
    </source>
</evidence>
<organism evidence="2 3">
    <name type="scientific">Lepraria finkii</name>
    <dbReference type="NCBI Taxonomy" id="1340010"/>
    <lineage>
        <taxon>Eukaryota</taxon>
        <taxon>Fungi</taxon>
        <taxon>Dikarya</taxon>
        <taxon>Ascomycota</taxon>
        <taxon>Pezizomycotina</taxon>
        <taxon>Lecanoromycetes</taxon>
        <taxon>OSLEUM clade</taxon>
        <taxon>Lecanoromycetidae</taxon>
        <taxon>Lecanorales</taxon>
        <taxon>Lecanorineae</taxon>
        <taxon>Stereocaulaceae</taxon>
        <taxon>Lepraria</taxon>
    </lineage>
</organism>
<dbReference type="Proteomes" id="UP001590951">
    <property type="component" value="Unassembled WGS sequence"/>
</dbReference>
<feature type="compositionally biased region" description="Low complexity" evidence="1">
    <location>
        <begin position="24"/>
        <end position="44"/>
    </location>
</feature>
<feature type="region of interest" description="Disordered" evidence="1">
    <location>
        <begin position="1"/>
        <end position="117"/>
    </location>
</feature>
<keyword evidence="3" id="KW-1185">Reference proteome</keyword>
<protein>
    <submittedName>
        <fullName evidence="2">Uncharacterized protein</fullName>
    </submittedName>
</protein>
<evidence type="ECO:0000256" key="1">
    <source>
        <dbReference type="SAM" id="MobiDB-lite"/>
    </source>
</evidence>
<sequence length="129" mass="14332">MISGFRRSGQGHRRGRQAVAQGPSARRQQRVAAAAVSRRGSQQQPTSRARAAKPRPGWQPLRRGRRRGVGTTGTRHDRPERREGVLNYGPPHRAPRPSRLPSPGSYGRTTGYLNGSPDAARRVIWLVRD</sequence>